<feature type="domain" description="Ig-like" evidence="3">
    <location>
        <begin position="19"/>
        <end position="93"/>
    </location>
</feature>
<dbReference type="PANTHER" id="PTHR13817:SF166">
    <property type="entry name" value="NEURONAL IGCAM-RELATED"/>
    <property type="match status" value="1"/>
</dbReference>
<dbReference type="PROSITE" id="PS50835">
    <property type="entry name" value="IG_LIKE"/>
    <property type="match status" value="1"/>
</dbReference>
<dbReference type="Pfam" id="PF00041">
    <property type="entry name" value="fn3"/>
    <property type="match status" value="1"/>
</dbReference>
<dbReference type="InterPro" id="IPR003961">
    <property type="entry name" value="FN3_dom"/>
</dbReference>
<dbReference type="AlphaFoldDB" id="A0ABD0YW93"/>
<dbReference type="InterPro" id="IPR050964">
    <property type="entry name" value="Striated_Muscle_Regulatory"/>
</dbReference>
<feature type="domain" description="Fibronectin type-III" evidence="4">
    <location>
        <begin position="103"/>
        <end position="205"/>
    </location>
</feature>
<dbReference type="SUPFAM" id="SSF49265">
    <property type="entry name" value="Fibronectin type III"/>
    <property type="match status" value="1"/>
</dbReference>
<evidence type="ECO:0000259" key="3">
    <source>
        <dbReference type="PROSITE" id="PS50835"/>
    </source>
</evidence>
<keyword evidence="6" id="KW-1185">Reference proteome</keyword>
<feature type="transmembrane region" description="Helical" evidence="2">
    <location>
        <begin position="225"/>
        <end position="249"/>
    </location>
</feature>
<dbReference type="PROSITE" id="PS50853">
    <property type="entry name" value="FN3"/>
    <property type="match status" value="1"/>
</dbReference>
<evidence type="ECO:0000313" key="5">
    <source>
        <dbReference type="EMBL" id="KAL1140222.1"/>
    </source>
</evidence>
<dbReference type="SMART" id="SM00409">
    <property type="entry name" value="IG"/>
    <property type="match status" value="1"/>
</dbReference>
<dbReference type="Pfam" id="PF13927">
    <property type="entry name" value="Ig_3"/>
    <property type="match status" value="1"/>
</dbReference>
<organism evidence="5 6">
    <name type="scientific">Ranatra chinensis</name>
    <dbReference type="NCBI Taxonomy" id="642074"/>
    <lineage>
        <taxon>Eukaryota</taxon>
        <taxon>Metazoa</taxon>
        <taxon>Ecdysozoa</taxon>
        <taxon>Arthropoda</taxon>
        <taxon>Hexapoda</taxon>
        <taxon>Insecta</taxon>
        <taxon>Pterygota</taxon>
        <taxon>Neoptera</taxon>
        <taxon>Paraneoptera</taxon>
        <taxon>Hemiptera</taxon>
        <taxon>Heteroptera</taxon>
        <taxon>Panheteroptera</taxon>
        <taxon>Nepomorpha</taxon>
        <taxon>Nepidae</taxon>
        <taxon>Ranatrinae</taxon>
        <taxon>Ranatra</taxon>
    </lineage>
</organism>
<evidence type="ECO:0000256" key="1">
    <source>
        <dbReference type="ARBA" id="ARBA00022737"/>
    </source>
</evidence>
<keyword evidence="2" id="KW-0812">Transmembrane</keyword>
<dbReference type="InterPro" id="IPR036179">
    <property type="entry name" value="Ig-like_dom_sf"/>
</dbReference>
<dbReference type="EMBL" id="JBFDAA010000001">
    <property type="protein sequence ID" value="KAL1140222.1"/>
    <property type="molecule type" value="Genomic_DNA"/>
</dbReference>
<evidence type="ECO:0000259" key="4">
    <source>
        <dbReference type="PROSITE" id="PS50853"/>
    </source>
</evidence>
<dbReference type="Proteomes" id="UP001558652">
    <property type="component" value="Unassembled WGS sequence"/>
</dbReference>
<evidence type="ECO:0000256" key="2">
    <source>
        <dbReference type="SAM" id="Phobius"/>
    </source>
</evidence>
<accession>A0ABD0YW93</accession>
<dbReference type="CDD" id="cd00063">
    <property type="entry name" value="FN3"/>
    <property type="match status" value="1"/>
</dbReference>
<evidence type="ECO:0000313" key="6">
    <source>
        <dbReference type="Proteomes" id="UP001558652"/>
    </source>
</evidence>
<sequence length="311" mass="35337">IPFLIFLFFTLGRRNTVEPEIRKIYGDVGENLILPCKQEDTTTGQLVWRLQGRGKVSSNRMLSNGSLFLKDLSPEDNGNYTCKHEDDNDTTFSKFEVKVRTPPPALVNVTVIPSTILALLRWDVEDDGGYPITHFTAQYRLRHTPLNQLPDPWHSVTHGKIAPTASQIDVYELEPNSSYVFQVWANNKLGLGEVVELEAITMHDPQEIELGRHLLQGAQNFDTRIWVAAVAVVMGTLVVLATATVYALYRECRIPLIHKDDHETMELIPNIILNPGYQEERQTEWLEPDENSNDRSAIRLNNNTVINPVHM</sequence>
<name>A0ABD0YW93_9HEMI</name>
<keyword evidence="1" id="KW-0677">Repeat</keyword>
<keyword evidence="2" id="KW-1133">Transmembrane helix</keyword>
<feature type="non-terminal residue" evidence="5">
    <location>
        <position position="1"/>
    </location>
</feature>
<keyword evidence="2" id="KW-0472">Membrane</keyword>
<dbReference type="InterPro" id="IPR007110">
    <property type="entry name" value="Ig-like_dom"/>
</dbReference>
<protein>
    <submittedName>
        <fullName evidence="5">Uncharacterized protein</fullName>
    </submittedName>
</protein>
<dbReference type="SUPFAM" id="SSF48726">
    <property type="entry name" value="Immunoglobulin"/>
    <property type="match status" value="1"/>
</dbReference>
<proteinExistence type="predicted"/>
<dbReference type="SMART" id="SM00408">
    <property type="entry name" value="IGc2"/>
    <property type="match status" value="1"/>
</dbReference>
<dbReference type="SMART" id="SM00060">
    <property type="entry name" value="FN3"/>
    <property type="match status" value="1"/>
</dbReference>
<reference evidence="5 6" key="1">
    <citation type="submission" date="2024-07" db="EMBL/GenBank/DDBJ databases">
        <title>Chromosome-level genome assembly of the water stick insect Ranatra chinensis (Heteroptera: Nepidae).</title>
        <authorList>
            <person name="Liu X."/>
        </authorList>
    </citation>
    <scope>NUCLEOTIDE SEQUENCE [LARGE SCALE GENOMIC DNA]</scope>
    <source>
        <strain evidence="5">Cailab_2021Rc</strain>
        <tissue evidence="5">Muscle</tissue>
    </source>
</reference>
<dbReference type="PANTHER" id="PTHR13817">
    <property type="entry name" value="TITIN"/>
    <property type="match status" value="1"/>
</dbReference>
<dbReference type="InterPro" id="IPR013783">
    <property type="entry name" value="Ig-like_fold"/>
</dbReference>
<comment type="caution">
    <text evidence="5">The sequence shown here is derived from an EMBL/GenBank/DDBJ whole genome shotgun (WGS) entry which is preliminary data.</text>
</comment>
<gene>
    <name evidence="5" type="ORF">AAG570_000154</name>
</gene>
<dbReference type="InterPro" id="IPR036116">
    <property type="entry name" value="FN3_sf"/>
</dbReference>
<dbReference type="InterPro" id="IPR003599">
    <property type="entry name" value="Ig_sub"/>
</dbReference>
<dbReference type="Gene3D" id="2.60.40.10">
    <property type="entry name" value="Immunoglobulins"/>
    <property type="match status" value="2"/>
</dbReference>
<dbReference type="InterPro" id="IPR003598">
    <property type="entry name" value="Ig_sub2"/>
</dbReference>